<comment type="caution">
    <text evidence="2">The sequence shown here is derived from an EMBL/GenBank/DDBJ whole genome shotgun (WGS) entry which is preliminary data.</text>
</comment>
<gene>
    <name evidence="2" type="ORF">AMK68_02460</name>
</gene>
<feature type="transmembrane region" description="Helical" evidence="1">
    <location>
        <begin position="444"/>
        <end position="462"/>
    </location>
</feature>
<dbReference type="EMBL" id="LIZY01000045">
    <property type="protein sequence ID" value="KPJ64057.1"/>
    <property type="molecule type" value="Genomic_DNA"/>
</dbReference>
<dbReference type="AlphaFoldDB" id="A0A0S7XPS9"/>
<keyword evidence="1" id="KW-0472">Membrane</keyword>
<name>A0A0S7XPS9_9BACT</name>
<organism evidence="2 3">
    <name type="scientific">candidate division KD3-62 bacterium DG_56</name>
    <dbReference type="NCBI Taxonomy" id="1704032"/>
    <lineage>
        <taxon>Bacteria</taxon>
        <taxon>candidate division KD3-62</taxon>
    </lineage>
</organism>
<evidence type="ECO:0000313" key="3">
    <source>
        <dbReference type="Proteomes" id="UP000052020"/>
    </source>
</evidence>
<feature type="transmembrane region" description="Helical" evidence="1">
    <location>
        <begin position="204"/>
        <end position="228"/>
    </location>
</feature>
<feature type="transmembrane region" description="Helical" evidence="1">
    <location>
        <begin position="248"/>
        <end position="268"/>
    </location>
</feature>
<protein>
    <submittedName>
        <fullName evidence="2">Uncharacterized protein</fullName>
    </submittedName>
</protein>
<keyword evidence="1" id="KW-0812">Transmembrane</keyword>
<evidence type="ECO:0000313" key="2">
    <source>
        <dbReference type="EMBL" id="KPJ64057.1"/>
    </source>
</evidence>
<reference evidence="2 3" key="1">
    <citation type="journal article" date="2015" name="Microbiome">
        <title>Genomic resolution of linkages in carbon, nitrogen, and sulfur cycling among widespread estuary sediment bacteria.</title>
        <authorList>
            <person name="Baker B.J."/>
            <person name="Lazar C.S."/>
            <person name="Teske A.P."/>
            <person name="Dick G.J."/>
        </authorList>
    </citation>
    <scope>NUCLEOTIDE SEQUENCE [LARGE SCALE GENOMIC DNA]</scope>
    <source>
        <strain evidence="2">DG_56</strain>
    </source>
</reference>
<feature type="transmembrane region" description="Helical" evidence="1">
    <location>
        <begin position="300"/>
        <end position="317"/>
    </location>
</feature>
<accession>A0A0S7XPS9</accession>
<keyword evidence="1" id="KW-1133">Transmembrane helix</keyword>
<feature type="transmembrane region" description="Helical" evidence="1">
    <location>
        <begin position="388"/>
        <end position="408"/>
    </location>
</feature>
<feature type="transmembrane region" description="Helical" evidence="1">
    <location>
        <begin position="155"/>
        <end position="173"/>
    </location>
</feature>
<dbReference type="Proteomes" id="UP000052020">
    <property type="component" value="Unassembled WGS sequence"/>
</dbReference>
<sequence>ARLDPVVERLAQLTDVSGGHLLVISPLGAEANGLTHALTPIVIYGRGVRPGLVASASTRRPGLVASSDVLPTVLSWLDVPPLCPSVGRPIAVKPMTGGTATRAAAGLGRRLAAVEKSRRSSHDPLIIGAIVLLIIGAVGLAMGERAPRALVLAGRWAQVGLLGIPLSVLIGGIPWGEGMLGLPGAFVIWLIWLCLIAPISRRPLWAIATATALVIIGDLALGAQLATQSVLGHSAFVGVRYYGLGNEYGGVLISCVVIAVCAGGFWGVSVSRRGSWGCLAIFLGAAIVCGQSYLGANLGIALSMAIAGAAACLRLARRRFDWRAALWALGAAVLVAAVLVAAERLGSRGAESHIGQTASLVEGEHRSAVWAVIARKAATNWRLVQNSIWTYLGVAALAVFAVGGFLYPRAVRSALESQPWLSPALAGIGAGSAAAFILNDSGVLSASLALAIGAATLAYVALGRQLSGAARRRAD</sequence>
<proteinExistence type="predicted"/>
<feature type="transmembrane region" description="Helical" evidence="1">
    <location>
        <begin position="324"/>
        <end position="342"/>
    </location>
</feature>
<feature type="transmembrane region" description="Helical" evidence="1">
    <location>
        <begin position="420"/>
        <end position="438"/>
    </location>
</feature>
<feature type="transmembrane region" description="Helical" evidence="1">
    <location>
        <begin position="179"/>
        <end position="197"/>
    </location>
</feature>
<evidence type="ECO:0000256" key="1">
    <source>
        <dbReference type="SAM" id="Phobius"/>
    </source>
</evidence>
<feature type="transmembrane region" description="Helical" evidence="1">
    <location>
        <begin position="275"/>
        <end position="294"/>
    </location>
</feature>
<feature type="transmembrane region" description="Helical" evidence="1">
    <location>
        <begin position="125"/>
        <end position="143"/>
    </location>
</feature>
<feature type="non-terminal residue" evidence="2">
    <location>
        <position position="1"/>
    </location>
</feature>